<evidence type="ECO:0000259" key="1">
    <source>
        <dbReference type="PROSITE" id="PS51733"/>
    </source>
</evidence>
<dbReference type="CDD" id="cd16443">
    <property type="entry name" value="LplA"/>
    <property type="match status" value="1"/>
</dbReference>
<dbReference type="Pfam" id="PF21948">
    <property type="entry name" value="LplA-B_cat"/>
    <property type="match status" value="1"/>
</dbReference>
<dbReference type="PANTHER" id="PTHR43679:SF2">
    <property type="entry name" value="OCTANOYL-[GCVH]:PROTEIN N-OCTANOYLTRANSFERASE"/>
    <property type="match status" value="1"/>
</dbReference>
<dbReference type="InterPro" id="IPR045864">
    <property type="entry name" value="aa-tRNA-synth_II/BPL/LPL"/>
</dbReference>
<dbReference type="InterPro" id="IPR004143">
    <property type="entry name" value="BPL_LPL_catalytic"/>
</dbReference>
<proteinExistence type="predicted"/>
<evidence type="ECO:0000313" key="2">
    <source>
        <dbReference type="EMBL" id="UPM45116.1"/>
    </source>
</evidence>
<dbReference type="KEGG" id="haad:MW046_17295"/>
<name>A0A8U0A8F0_9EURY</name>
<accession>A0A8U0A8F0</accession>
<dbReference type="EMBL" id="CP096022">
    <property type="protein sequence ID" value="UPM45116.1"/>
    <property type="molecule type" value="Genomic_DNA"/>
</dbReference>
<geneLocation type="plasmid" evidence="2 3">
    <name>unnamed3</name>
</geneLocation>
<keyword evidence="2" id="KW-0614">Plasmid</keyword>
<dbReference type="GO" id="GO:0016874">
    <property type="term" value="F:ligase activity"/>
    <property type="evidence" value="ECO:0007669"/>
    <property type="project" value="UniProtKB-KW"/>
</dbReference>
<dbReference type="InterPro" id="IPR050664">
    <property type="entry name" value="Octanoyltrans_LipM/LipL"/>
</dbReference>
<dbReference type="Gene3D" id="3.30.930.10">
    <property type="entry name" value="Bira Bifunctional Protein, Domain 2"/>
    <property type="match status" value="1"/>
</dbReference>
<dbReference type="PROSITE" id="PS51733">
    <property type="entry name" value="BPL_LPL_CATALYTIC"/>
    <property type="match status" value="1"/>
</dbReference>
<dbReference type="PANTHER" id="PTHR43679">
    <property type="entry name" value="OCTANOYLTRANSFERASE LIPM-RELATED"/>
    <property type="match status" value="1"/>
</dbReference>
<evidence type="ECO:0000313" key="3">
    <source>
        <dbReference type="Proteomes" id="UP000831768"/>
    </source>
</evidence>
<dbReference type="AlphaFoldDB" id="A0A8U0A8F0"/>
<dbReference type="GeneID" id="71929840"/>
<keyword evidence="3" id="KW-1185">Reference proteome</keyword>
<organism evidence="2 3">
    <name type="scientific">Halocatena salina</name>
    <dbReference type="NCBI Taxonomy" id="2934340"/>
    <lineage>
        <taxon>Archaea</taxon>
        <taxon>Methanobacteriati</taxon>
        <taxon>Methanobacteriota</taxon>
        <taxon>Stenosarchaea group</taxon>
        <taxon>Halobacteria</taxon>
        <taxon>Halobacteriales</taxon>
        <taxon>Natronomonadaceae</taxon>
        <taxon>Halocatena</taxon>
    </lineage>
</organism>
<gene>
    <name evidence="2" type="ORF">MW046_17295</name>
</gene>
<protein>
    <submittedName>
        <fullName evidence="2">Lipoate--protein ligase family protein</fullName>
    </submittedName>
</protein>
<feature type="domain" description="BPL/LPL catalytic" evidence="1">
    <location>
        <begin position="28"/>
        <end position="218"/>
    </location>
</feature>
<dbReference type="RefSeq" id="WP_247995770.1">
    <property type="nucleotide sequence ID" value="NZ_CP096022.1"/>
</dbReference>
<dbReference type="SUPFAM" id="SSF55681">
    <property type="entry name" value="Class II aaRS and biotin synthetases"/>
    <property type="match status" value="1"/>
</dbReference>
<dbReference type="Proteomes" id="UP000831768">
    <property type="component" value="Plasmid unnamed3"/>
</dbReference>
<sequence length="246" mass="27464">MRVIHGDPFPEPIHHALDQVLLDRIATGEREPVLRFWYRAAPAVPIGRFQSYENEVAVDYVSEHDIDVVRRITGGGAMYVAPGDVITYSLYLPRTDVPDDVEASYELLDEPIVEALRGVGVAARHEPLNDIVHPDGKLGGAAQLRVDHGVLHHATLSYALDIREMLRVLRIGEEKLSDKAVQSAEQRVARIADHTEATRETIIQAIADAYAERYGDGIASLADKEIERAEELAAARFDTDDWNRQR</sequence>
<keyword evidence="2" id="KW-0436">Ligase</keyword>
<reference evidence="2" key="1">
    <citation type="submission" date="2022-04" db="EMBL/GenBank/DDBJ databases">
        <title>Halocatena sp. nov., isolated from a salt lake.</title>
        <authorList>
            <person name="Cui H.-L."/>
        </authorList>
    </citation>
    <scope>NUCLEOTIDE SEQUENCE</scope>
    <source>
        <strain evidence="2">AD-1</strain>
        <plasmid evidence="2">unnamed3</plasmid>
    </source>
</reference>